<evidence type="ECO:0000313" key="1">
    <source>
        <dbReference type="EMBL" id="KIH67022.1"/>
    </source>
</evidence>
<evidence type="ECO:0000313" key="2">
    <source>
        <dbReference type="Proteomes" id="UP000054047"/>
    </source>
</evidence>
<dbReference type="Proteomes" id="UP000054047">
    <property type="component" value="Unassembled WGS sequence"/>
</dbReference>
<gene>
    <name evidence="1" type="ORF">ANCDUO_02650</name>
</gene>
<sequence length="207" mass="22914">MFCSDPVVEIYFRNAGKLVDQCQKCMLTSYHGRPWQRRFDSPSATFETHISTISAAISSSLSQQLSYSVVISSSPAREKTVSFKIFCEDVPRFSVTYKDKKDMYECCPIEYLVSGHSRIDQEIVTELAPAHAAAHAHGAAVILIVDPDLTREVVSTPEDTLTDSRMAVTAHSLAIRPILAPEVASTFVDTVTDPRMEARSTLDDSHV</sequence>
<dbReference type="Pfam" id="PF17618">
    <property type="entry name" value="SL4P"/>
    <property type="match status" value="1"/>
</dbReference>
<organism evidence="1 2">
    <name type="scientific">Ancylostoma duodenale</name>
    <dbReference type="NCBI Taxonomy" id="51022"/>
    <lineage>
        <taxon>Eukaryota</taxon>
        <taxon>Metazoa</taxon>
        <taxon>Ecdysozoa</taxon>
        <taxon>Nematoda</taxon>
        <taxon>Chromadorea</taxon>
        <taxon>Rhabditida</taxon>
        <taxon>Rhabditina</taxon>
        <taxon>Rhabditomorpha</taxon>
        <taxon>Strongyloidea</taxon>
        <taxon>Ancylostomatidae</taxon>
        <taxon>Ancylostomatinae</taxon>
        <taxon>Ancylostoma</taxon>
    </lineage>
</organism>
<reference evidence="1 2" key="1">
    <citation type="submission" date="2013-12" db="EMBL/GenBank/DDBJ databases">
        <title>Draft genome of the parsitic nematode Ancylostoma duodenale.</title>
        <authorList>
            <person name="Mitreva M."/>
        </authorList>
    </citation>
    <scope>NUCLEOTIDE SEQUENCE [LARGE SCALE GENOMIC DNA]</scope>
    <source>
        <strain evidence="1 2">Zhejiang</strain>
    </source>
</reference>
<dbReference type="AlphaFoldDB" id="A0A0C2DVW7"/>
<keyword evidence="2" id="KW-1185">Reference proteome</keyword>
<proteinExistence type="predicted"/>
<name>A0A0C2DVW7_9BILA</name>
<dbReference type="InterPro" id="IPR035127">
    <property type="entry name" value="SL4P"/>
</dbReference>
<dbReference type="EMBL" id="KN726866">
    <property type="protein sequence ID" value="KIH67022.1"/>
    <property type="molecule type" value="Genomic_DNA"/>
</dbReference>
<protein>
    <submittedName>
        <fullName evidence="1">Uncharacterized protein</fullName>
    </submittedName>
</protein>
<accession>A0A0C2DVW7</accession>